<keyword evidence="4" id="KW-0804">Transcription</keyword>
<organism evidence="6 7">
    <name type="scientific">OM182 bacterium MED-G24</name>
    <dbReference type="NCBI Taxonomy" id="1986255"/>
    <lineage>
        <taxon>Bacteria</taxon>
        <taxon>Pseudomonadati</taxon>
        <taxon>Pseudomonadota</taxon>
        <taxon>Gammaproteobacteria</taxon>
        <taxon>OMG group</taxon>
        <taxon>OM182 clade</taxon>
    </lineage>
</organism>
<evidence type="ECO:0000256" key="1">
    <source>
        <dbReference type="ARBA" id="ARBA00009437"/>
    </source>
</evidence>
<dbReference type="GO" id="GO:0003677">
    <property type="term" value="F:DNA binding"/>
    <property type="evidence" value="ECO:0007669"/>
    <property type="project" value="UniProtKB-KW"/>
</dbReference>
<dbReference type="GO" id="GO:0003700">
    <property type="term" value="F:DNA-binding transcription factor activity"/>
    <property type="evidence" value="ECO:0007669"/>
    <property type="project" value="InterPro"/>
</dbReference>
<keyword evidence="3" id="KW-0238">DNA-binding</keyword>
<accession>A0A2A5WHC5</accession>
<evidence type="ECO:0000313" key="6">
    <source>
        <dbReference type="EMBL" id="PDH35945.1"/>
    </source>
</evidence>
<dbReference type="Gene3D" id="3.40.190.290">
    <property type="match status" value="1"/>
</dbReference>
<evidence type="ECO:0000313" key="7">
    <source>
        <dbReference type="Proteomes" id="UP000219327"/>
    </source>
</evidence>
<evidence type="ECO:0000256" key="2">
    <source>
        <dbReference type="ARBA" id="ARBA00023015"/>
    </source>
</evidence>
<keyword evidence="2" id="KW-0805">Transcription regulation</keyword>
<dbReference type="FunFam" id="1.10.10.10:FF:000001">
    <property type="entry name" value="LysR family transcriptional regulator"/>
    <property type="match status" value="1"/>
</dbReference>
<feature type="domain" description="HTH lysR-type" evidence="5">
    <location>
        <begin position="7"/>
        <end position="64"/>
    </location>
</feature>
<comment type="caution">
    <text evidence="6">The sequence shown here is derived from an EMBL/GenBank/DDBJ whole genome shotgun (WGS) entry which is preliminary data.</text>
</comment>
<dbReference type="EMBL" id="NTKD01000078">
    <property type="protein sequence ID" value="PDH35945.1"/>
    <property type="molecule type" value="Genomic_DNA"/>
</dbReference>
<dbReference type="Pfam" id="PF00126">
    <property type="entry name" value="HTH_1"/>
    <property type="match status" value="1"/>
</dbReference>
<dbReference type="PANTHER" id="PTHR30419:SF8">
    <property type="entry name" value="NITROGEN ASSIMILATION TRANSCRIPTIONAL ACTIVATOR-RELATED"/>
    <property type="match status" value="1"/>
</dbReference>
<dbReference type="InterPro" id="IPR050950">
    <property type="entry name" value="HTH-type_LysR_regulators"/>
</dbReference>
<dbReference type="Gene3D" id="1.10.10.10">
    <property type="entry name" value="Winged helix-like DNA-binding domain superfamily/Winged helix DNA-binding domain"/>
    <property type="match status" value="1"/>
</dbReference>
<evidence type="ECO:0000256" key="3">
    <source>
        <dbReference type="ARBA" id="ARBA00023125"/>
    </source>
</evidence>
<dbReference type="InterPro" id="IPR005119">
    <property type="entry name" value="LysR_subst-bd"/>
</dbReference>
<dbReference type="InterPro" id="IPR000847">
    <property type="entry name" value="LysR_HTH_N"/>
</dbReference>
<reference evidence="6 7" key="1">
    <citation type="submission" date="2017-08" db="EMBL/GenBank/DDBJ databases">
        <title>Fine stratification of microbial communities through a metagenomic profile of the photic zone.</title>
        <authorList>
            <person name="Haro-Moreno J.M."/>
            <person name="Lopez-Perez M."/>
            <person name="De La Torre J."/>
            <person name="Picazo A."/>
            <person name="Camacho A."/>
            <person name="Rodriguez-Valera F."/>
        </authorList>
    </citation>
    <scope>NUCLEOTIDE SEQUENCE [LARGE SCALE GENOMIC DNA]</scope>
    <source>
        <strain evidence="6">MED-G24</strain>
    </source>
</reference>
<comment type="similarity">
    <text evidence="1">Belongs to the LysR transcriptional regulatory family.</text>
</comment>
<proteinExistence type="inferred from homology"/>
<dbReference type="PRINTS" id="PR00039">
    <property type="entry name" value="HTHLYSR"/>
</dbReference>
<dbReference type="InterPro" id="IPR036388">
    <property type="entry name" value="WH-like_DNA-bd_sf"/>
</dbReference>
<protein>
    <recommendedName>
        <fullName evidence="5">HTH lysR-type domain-containing protein</fullName>
    </recommendedName>
</protein>
<dbReference type="Pfam" id="PF03466">
    <property type="entry name" value="LysR_substrate"/>
    <property type="match status" value="1"/>
</dbReference>
<sequence length="295" mass="31765">MDIDRDMDLDLLKSLVAVSDAGAITEAANRLGLTQPALTRRIQQLEEEFGMELLRRSRRGAKLTEIGELVDIEARVLIGRYEHLKSEVLRRQSASGGNVRIGGGATAVSFVLPDAITRFQADYPDVLFQVKEAGSAEIASDVASGALELGLVTLPVRTTELEIQPIVEDHIVLVASPDNPLAAMSQVDVLQLDGQNIVGFEAGSAIRQLVDSALLEAGVETNVVMELRSIPAIVQMVANTGSLAFVSQMGVQNQDMVRQILVTGLTIKRRLGLARRKATAISPAAERFARQFVSG</sequence>
<dbReference type="Proteomes" id="UP000219327">
    <property type="component" value="Unassembled WGS sequence"/>
</dbReference>
<gene>
    <name evidence="6" type="ORF">CNE99_10435</name>
</gene>
<dbReference type="CDD" id="cd05466">
    <property type="entry name" value="PBP2_LTTR_substrate"/>
    <property type="match status" value="1"/>
</dbReference>
<dbReference type="AlphaFoldDB" id="A0A2A5WHC5"/>
<evidence type="ECO:0000259" key="5">
    <source>
        <dbReference type="PROSITE" id="PS50931"/>
    </source>
</evidence>
<dbReference type="SUPFAM" id="SSF53850">
    <property type="entry name" value="Periplasmic binding protein-like II"/>
    <property type="match status" value="1"/>
</dbReference>
<evidence type="ECO:0000256" key="4">
    <source>
        <dbReference type="ARBA" id="ARBA00023163"/>
    </source>
</evidence>
<name>A0A2A5WHC5_9GAMM</name>
<dbReference type="PROSITE" id="PS50931">
    <property type="entry name" value="HTH_LYSR"/>
    <property type="match status" value="1"/>
</dbReference>
<dbReference type="PANTHER" id="PTHR30419">
    <property type="entry name" value="HTH-TYPE TRANSCRIPTIONAL REGULATOR YBHD"/>
    <property type="match status" value="1"/>
</dbReference>
<dbReference type="InterPro" id="IPR036390">
    <property type="entry name" value="WH_DNA-bd_sf"/>
</dbReference>
<dbReference type="GO" id="GO:0005829">
    <property type="term" value="C:cytosol"/>
    <property type="evidence" value="ECO:0007669"/>
    <property type="project" value="TreeGrafter"/>
</dbReference>
<dbReference type="SUPFAM" id="SSF46785">
    <property type="entry name" value="Winged helix' DNA-binding domain"/>
    <property type="match status" value="1"/>
</dbReference>